<dbReference type="EMBL" id="BPLR01001851">
    <property type="protein sequence ID" value="GIX67066.1"/>
    <property type="molecule type" value="Genomic_DNA"/>
</dbReference>
<dbReference type="Proteomes" id="UP001054945">
    <property type="component" value="Unassembled WGS sequence"/>
</dbReference>
<protein>
    <submittedName>
        <fullName evidence="1">Uncharacterized protein</fullName>
    </submittedName>
</protein>
<sequence length="67" mass="7443">MTAISRAPMLMRCESVPFLETALIKYVTGVCFRPSDKGIVRRFAFPRSSGSIDSGHCGVPRAFLYPF</sequence>
<gene>
    <name evidence="1" type="ORF">CEXT_723621</name>
</gene>
<comment type="caution">
    <text evidence="1">The sequence shown here is derived from an EMBL/GenBank/DDBJ whole genome shotgun (WGS) entry which is preliminary data.</text>
</comment>
<proteinExistence type="predicted"/>
<dbReference type="AlphaFoldDB" id="A0AAV4M3N9"/>
<reference evidence="1 2" key="1">
    <citation type="submission" date="2021-06" db="EMBL/GenBank/DDBJ databases">
        <title>Caerostris extrusa draft genome.</title>
        <authorList>
            <person name="Kono N."/>
            <person name="Arakawa K."/>
        </authorList>
    </citation>
    <scope>NUCLEOTIDE SEQUENCE [LARGE SCALE GENOMIC DNA]</scope>
</reference>
<evidence type="ECO:0000313" key="1">
    <source>
        <dbReference type="EMBL" id="GIX67066.1"/>
    </source>
</evidence>
<organism evidence="1 2">
    <name type="scientific">Caerostris extrusa</name>
    <name type="common">Bark spider</name>
    <name type="synonym">Caerostris bankana</name>
    <dbReference type="NCBI Taxonomy" id="172846"/>
    <lineage>
        <taxon>Eukaryota</taxon>
        <taxon>Metazoa</taxon>
        <taxon>Ecdysozoa</taxon>
        <taxon>Arthropoda</taxon>
        <taxon>Chelicerata</taxon>
        <taxon>Arachnida</taxon>
        <taxon>Araneae</taxon>
        <taxon>Araneomorphae</taxon>
        <taxon>Entelegynae</taxon>
        <taxon>Araneoidea</taxon>
        <taxon>Araneidae</taxon>
        <taxon>Caerostris</taxon>
    </lineage>
</organism>
<evidence type="ECO:0000313" key="2">
    <source>
        <dbReference type="Proteomes" id="UP001054945"/>
    </source>
</evidence>
<accession>A0AAV4M3N9</accession>
<keyword evidence="2" id="KW-1185">Reference proteome</keyword>
<name>A0AAV4M3N9_CAEEX</name>